<evidence type="ECO:0000259" key="2">
    <source>
        <dbReference type="PROSITE" id="PS51184"/>
    </source>
</evidence>
<dbReference type="AlphaFoldDB" id="A0A9P9AAP5"/>
<organism evidence="3 4">
    <name type="scientific">Plectosphaerella plurivora</name>
    <dbReference type="NCBI Taxonomy" id="936078"/>
    <lineage>
        <taxon>Eukaryota</taxon>
        <taxon>Fungi</taxon>
        <taxon>Dikarya</taxon>
        <taxon>Ascomycota</taxon>
        <taxon>Pezizomycotina</taxon>
        <taxon>Sordariomycetes</taxon>
        <taxon>Hypocreomycetidae</taxon>
        <taxon>Glomerellales</taxon>
        <taxon>Plectosphaerellaceae</taxon>
        <taxon>Plectosphaerella</taxon>
    </lineage>
</organism>
<dbReference type="PANTHER" id="PTHR12461">
    <property type="entry name" value="HYPOXIA-INDUCIBLE FACTOR 1 ALPHA INHIBITOR-RELATED"/>
    <property type="match status" value="1"/>
</dbReference>
<proteinExistence type="predicted"/>
<keyword evidence="4" id="KW-1185">Reference proteome</keyword>
<dbReference type="InterPro" id="IPR041667">
    <property type="entry name" value="Cupin_8"/>
</dbReference>
<protein>
    <submittedName>
        <fullName evidence="3">JmjC domain-containing protein</fullName>
    </submittedName>
</protein>
<dbReference type="Pfam" id="PF13621">
    <property type="entry name" value="Cupin_8"/>
    <property type="match status" value="1"/>
</dbReference>
<reference evidence="3" key="1">
    <citation type="journal article" date="2021" name="Nat. Commun.">
        <title>Genetic determinants of endophytism in the Arabidopsis root mycobiome.</title>
        <authorList>
            <person name="Mesny F."/>
            <person name="Miyauchi S."/>
            <person name="Thiergart T."/>
            <person name="Pickel B."/>
            <person name="Atanasova L."/>
            <person name="Karlsson M."/>
            <person name="Huettel B."/>
            <person name="Barry K.W."/>
            <person name="Haridas S."/>
            <person name="Chen C."/>
            <person name="Bauer D."/>
            <person name="Andreopoulos W."/>
            <person name="Pangilinan J."/>
            <person name="LaButti K."/>
            <person name="Riley R."/>
            <person name="Lipzen A."/>
            <person name="Clum A."/>
            <person name="Drula E."/>
            <person name="Henrissat B."/>
            <person name="Kohler A."/>
            <person name="Grigoriev I.V."/>
            <person name="Martin F.M."/>
            <person name="Hacquard S."/>
        </authorList>
    </citation>
    <scope>NUCLEOTIDE SEQUENCE</scope>
    <source>
        <strain evidence="3">MPI-SDFR-AT-0117</strain>
    </source>
</reference>
<feature type="region of interest" description="Disordered" evidence="1">
    <location>
        <begin position="174"/>
        <end position="194"/>
    </location>
</feature>
<dbReference type="PROSITE" id="PS51184">
    <property type="entry name" value="JMJC"/>
    <property type="match status" value="1"/>
</dbReference>
<evidence type="ECO:0000313" key="4">
    <source>
        <dbReference type="Proteomes" id="UP000770015"/>
    </source>
</evidence>
<dbReference type="PANTHER" id="PTHR12461:SF101">
    <property type="entry name" value="TRNA WYBUTOSINE-SYNTHESIZING PROTEIN 4"/>
    <property type="match status" value="1"/>
</dbReference>
<accession>A0A9P9AAP5</accession>
<dbReference type="Gene3D" id="2.60.120.650">
    <property type="entry name" value="Cupin"/>
    <property type="match status" value="1"/>
</dbReference>
<feature type="domain" description="JmjC" evidence="2">
    <location>
        <begin position="321"/>
        <end position="505"/>
    </location>
</feature>
<sequence length="505" mass="56327">MSTTSAWSKIQNLCETAARDILQDALDAIDSADALPVEDAPPAEASLVELPTDTLFSLKSIAEEVLTCLDPFSAASRDDLLKRLDDEIQRTYKHFYDFVYSDLPFRWRQLYTDLSILRFCLLLNTLDKPSTDSDDDVTEMVATLDKALILAGGAGVKRGRPAIEQMLRLLEEAHESVENVSPSPDGEPAAKRPRTQAAYLNAPSFSSLRTFTPKVDHPIKVFNQKSMDDFQNYMDQGHASSKDGPLPCIIRGLTSHWPAMTSRPWNKPAYLLSRTFNGRRLVPVEVGRSYVDEDWGQELITFRELLSRMQHTTTDPLPPPSYLAQHELFTQLPLLRNDIPTPDLCYTSPPPHPISSAMNKPELPLPLVNAWFGPGGTITPLHTDGYHNLLAQVVGAKYVRLYSPLDSEALCPRGEDDDGIDMHNTSAFDVGVAEGWDPPPPGEAAPDDIELEEFRSLRRWEAILEPGDVLYVPIGWWHYVRSLSVSFSVSFWWNGDHAGTADGSP</sequence>
<name>A0A9P9AAP5_9PEZI</name>
<gene>
    <name evidence="3" type="ORF">F5X68DRAFT_239156</name>
</gene>
<evidence type="ECO:0000256" key="1">
    <source>
        <dbReference type="SAM" id="MobiDB-lite"/>
    </source>
</evidence>
<dbReference type="Proteomes" id="UP000770015">
    <property type="component" value="Unassembled WGS sequence"/>
</dbReference>
<dbReference type="SMART" id="SM00558">
    <property type="entry name" value="JmjC"/>
    <property type="match status" value="1"/>
</dbReference>
<comment type="caution">
    <text evidence="3">The sequence shown here is derived from an EMBL/GenBank/DDBJ whole genome shotgun (WGS) entry which is preliminary data.</text>
</comment>
<dbReference type="OrthoDB" id="47172at2759"/>
<evidence type="ECO:0000313" key="3">
    <source>
        <dbReference type="EMBL" id="KAH6687763.1"/>
    </source>
</evidence>
<dbReference type="EMBL" id="JAGSXJ010000010">
    <property type="protein sequence ID" value="KAH6687763.1"/>
    <property type="molecule type" value="Genomic_DNA"/>
</dbReference>
<dbReference type="InterPro" id="IPR003347">
    <property type="entry name" value="JmjC_dom"/>
</dbReference>
<dbReference type="SUPFAM" id="SSF51197">
    <property type="entry name" value="Clavaminate synthase-like"/>
    <property type="match status" value="1"/>
</dbReference>